<dbReference type="Proteomes" id="UP000318447">
    <property type="component" value="Unassembled WGS sequence"/>
</dbReference>
<keyword evidence="3" id="KW-1133">Transmembrane helix</keyword>
<organism evidence="4 5">
    <name type="scientific">Leishmania donovani</name>
    <dbReference type="NCBI Taxonomy" id="5661"/>
    <lineage>
        <taxon>Eukaryota</taxon>
        <taxon>Discoba</taxon>
        <taxon>Euglenozoa</taxon>
        <taxon>Kinetoplastea</taxon>
        <taxon>Metakinetoplastina</taxon>
        <taxon>Trypanosomatida</taxon>
        <taxon>Trypanosomatidae</taxon>
        <taxon>Leishmaniinae</taxon>
        <taxon>Leishmania</taxon>
    </lineage>
</organism>
<reference evidence="5" key="1">
    <citation type="submission" date="2019-02" db="EMBL/GenBank/DDBJ databases">
        <title>FDA dAtabase for Regulatory Grade micrObial Sequences (FDA-ARGOS): Supporting development and validation of Infectious Disease Dx tests.</title>
        <authorList>
            <person name="Duncan R."/>
            <person name="Fisher C."/>
            <person name="Tallon L."/>
            <person name="Sadzewicz L."/>
            <person name="Sengamalay N."/>
            <person name="Ott S."/>
            <person name="Godinez A."/>
            <person name="Nagaraj S."/>
            <person name="Vavikolanu K."/>
            <person name="Nadendla S."/>
            <person name="Aluvathingal J."/>
            <person name="Sichtig H."/>
        </authorList>
    </citation>
    <scope>NUCLEOTIDE SEQUENCE [LARGE SCALE GENOMIC DNA]</scope>
    <source>
        <strain evidence="5">FDAARGOS_361</strain>
    </source>
</reference>
<comment type="caution">
    <text evidence="4">The sequence shown here is derived from an EMBL/GenBank/DDBJ whole genome shotgun (WGS) entry which is preliminary data.</text>
</comment>
<evidence type="ECO:0000313" key="4">
    <source>
        <dbReference type="EMBL" id="TPP46241.1"/>
    </source>
</evidence>
<evidence type="ECO:0000256" key="1">
    <source>
        <dbReference type="SAM" id="Coils"/>
    </source>
</evidence>
<feature type="compositionally biased region" description="Basic and acidic residues" evidence="2">
    <location>
        <begin position="122"/>
        <end position="137"/>
    </location>
</feature>
<dbReference type="AlphaFoldDB" id="A0A504XBE4"/>
<feature type="transmembrane region" description="Helical" evidence="3">
    <location>
        <begin position="469"/>
        <end position="493"/>
    </location>
</feature>
<protein>
    <submittedName>
        <fullName evidence="4">Uncharacterized protein</fullName>
    </submittedName>
</protein>
<keyword evidence="1" id="KW-0175">Coiled coil</keyword>
<feature type="compositionally biased region" description="Polar residues" evidence="2">
    <location>
        <begin position="655"/>
        <end position="675"/>
    </location>
</feature>
<feature type="coiled-coil region" evidence="1">
    <location>
        <begin position="165"/>
        <end position="192"/>
    </location>
</feature>
<keyword evidence="3" id="KW-0472">Membrane</keyword>
<dbReference type="VEuPathDB" id="TriTrypDB:LdBPK_140570.1"/>
<evidence type="ECO:0000313" key="5">
    <source>
        <dbReference type="Proteomes" id="UP000318447"/>
    </source>
</evidence>
<dbReference type="EMBL" id="RHLC01000026">
    <property type="protein sequence ID" value="TPP46241.1"/>
    <property type="molecule type" value="Genomic_DNA"/>
</dbReference>
<proteinExistence type="predicted"/>
<evidence type="ECO:0000256" key="3">
    <source>
        <dbReference type="SAM" id="Phobius"/>
    </source>
</evidence>
<keyword evidence="3" id="KW-0812">Transmembrane</keyword>
<feature type="region of interest" description="Disordered" evidence="2">
    <location>
        <begin position="520"/>
        <end position="542"/>
    </location>
</feature>
<feature type="compositionally biased region" description="Polar residues" evidence="2">
    <location>
        <begin position="624"/>
        <end position="644"/>
    </location>
</feature>
<name>A0A504XBE4_LEIDO</name>
<sequence length="685" mass="75121">MTSKGSPVRSGASLTADELEEKLATLHNYLSTPYRARAEAILQRRRQREARASLNRSHKVLQGPEGANPGRVPLERVSVPFHSPASIQNPSPAEKKGNSVEKAPDESRMRVAADISTTPTEFKSKCDSEDEVSKRDGSSGLSEPSPTACAPAQALPMDPHTRRYVQQLEWQVKMLADALQQERERLAEVDARSQQKKMFVVAAPLRAVQALLLTLLLCAPAFTAVVVDASPAYLLAQRRGQRFAYEAKSDPVIDIDRLLPNASCSFLYAFTEDMNIFIKNLISSSVMANFGTGAEEHGFDHCNLLSLPQNDWNTTYTLSGCFKTLLHAGIAGDCVADNPLCCVQYWRYPTSLPDRLPSDQIDPRLVFWDGTKAVNGFYTNFSDKYRAQYWNCSSFRPWPECSCTYGANSTLAVDANGEWRYTRRYMPFLTYVEHRVDSPTGKAAAQLTLLDTTSTPAWAAVHQLGDIPLLVPIVVSAGLVVVLLISLLLMYLCGYKPALKEEKELCAKIEDVQTRTAKAEEKLAAKRRRNQRSASSLARTPRGSLVASSAAALSPVNQRCSSSHSISPKSAQLHVLSAEPHQQQHACAAASLPSQGTQSQLQTRRTLMAAHNRRDAVHRRPSSRADSTCSRKSSPVTTAASTVNDPLANSILKRASSTGSMKSAASRQSPQSFQNPLIGRQTFGV</sequence>
<evidence type="ECO:0000256" key="2">
    <source>
        <dbReference type="SAM" id="MobiDB-lite"/>
    </source>
</evidence>
<accession>A0A504XBE4</accession>
<dbReference type="VEuPathDB" id="TriTrypDB:LdCL_140011100"/>
<dbReference type="VEuPathDB" id="TriTrypDB:LDHU3_14.0790"/>
<feature type="region of interest" description="Disordered" evidence="2">
    <location>
        <begin position="42"/>
        <end position="155"/>
    </location>
</feature>
<dbReference type="VEuPathDB" id="TriTrypDB:LDHU3_14.0800"/>
<feature type="region of interest" description="Disordered" evidence="2">
    <location>
        <begin position="612"/>
        <end position="685"/>
    </location>
</feature>
<dbReference type="VEuPathDB" id="TriTrypDB:LdCL_140011200"/>
<feature type="compositionally biased region" description="Basic and acidic residues" evidence="2">
    <location>
        <begin position="93"/>
        <end position="111"/>
    </location>
</feature>
<gene>
    <name evidence="4" type="ORF">CGC21_4700</name>
</gene>